<evidence type="ECO:0008006" key="3">
    <source>
        <dbReference type="Google" id="ProtNLM"/>
    </source>
</evidence>
<keyword evidence="2" id="KW-1185">Reference proteome</keyword>
<dbReference type="Gramene" id="CDP12637">
    <property type="protein sequence ID" value="CDP12637"/>
    <property type="gene ID" value="GSCOC_T00036336001"/>
</dbReference>
<sequence length="148" mass="17373">MTSVGRWAQCGFLLAFELRRSYVSGASATFSRSRHHDLRCCPAILSACRTRCCPLFLLLYCWLVKTCYIHLRLRFCLLNSSYYLISTSAIQSFSDMVYKWSVVFGDRSFEKGWDEYCHENITNKHDMLLLRHIGHLIFDVIHFSELQK</sequence>
<dbReference type="Proteomes" id="UP000295252">
    <property type="component" value="Chromosome XI"/>
</dbReference>
<organism evidence="1 2">
    <name type="scientific">Coffea canephora</name>
    <name type="common">Robusta coffee</name>
    <dbReference type="NCBI Taxonomy" id="49390"/>
    <lineage>
        <taxon>Eukaryota</taxon>
        <taxon>Viridiplantae</taxon>
        <taxon>Streptophyta</taxon>
        <taxon>Embryophyta</taxon>
        <taxon>Tracheophyta</taxon>
        <taxon>Spermatophyta</taxon>
        <taxon>Magnoliopsida</taxon>
        <taxon>eudicotyledons</taxon>
        <taxon>Gunneridae</taxon>
        <taxon>Pentapetalae</taxon>
        <taxon>asterids</taxon>
        <taxon>lamiids</taxon>
        <taxon>Gentianales</taxon>
        <taxon>Rubiaceae</taxon>
        <taxon>Ixoroideae</taxon>
        <taxon>Gardenieae complex</taxon>
        <taxon>Bertiereae - Coffeeae clade</taxon>
        <taxon>Coffeeae</taxon>
        <taxon>Coffea</taxon>
    </lineage>
</organism>
<dbReference type="AlphaFoldDB" id="A0A068UWG8"/>
<dbReference type="EMBL" id="HG739152">
    <property type="protein sequence ID" value="CDP12637.1"/>
    <property type="molecule type" value="Genomic_DNA"/>
</dbReference>
<dbReference type="InParanoid" id="A0A068UWG8"/>
<accession>A0A068UWG8</accession>
<protein>
    <recommendedName>
        <fullName evidence="3">TF-B3 domain-containing protein</fullName>
    </recommendedName>
</protein>
<gene>
    <name evidence="1" type="ORF">GSCOC_T00036336001</name>
</gene>
<evidence type="ECO:0000313" key="1">
    <source>
        <dbReference type="EMBL" id="CDP12637.1"/>
    </source>
</evidence>
<proteinExistence type="predicted"/>
<reference evidence="2" key="1">
    <citation type="journal article" date="2014" name="Science">
        <title>The coffee genome provides insight into the convergent evolution of caffeine biosynthesis.</title>
        <authorList>
            <person name="Denoeud F."/>
            <person name="Carretero-Paulet L."/>
            <person name="Dereeper A."/>
            <person name="Droc G."/>
            <person name="Guyot R."/>
            <person name="Pietrella M."/>
            <person name="Zheng C."/>
            <person name="Alberti A."/>
            <person name="Anthony F."/>
            <person name="Aprea G."/>
            <person name="Aury J.M."/>
            <person name="Bento P."/>
            <person name="Bernard M."/>
            <person name="Bocs S."/>
            <person name="Campa C."/>
            <person name="Cenci A."/>
            <person name="Combes M.C."/>
            <person name="Crouzillat D."/>
            <person name="Da Silva C."/>
            <person name="Daddiego L."/>
            <person name="De Bellis F."/>
            <person name="Dussert S."/>
            <person name="Garsmeur O."/>
            <person name="Gayraud T."/>
            <person name="Guignon V."/>
            <person name="Jahn K."/>
            <person name="Jamilloux V."/>
            <person name="Joet T."/>
            <person name="Labadie K."/>
            <person name="Lan T."/>
            <person name="Leclercq J."/>
            <person name="Lepelley M."/>
            <person name="Leroy T."/>
            <person name="Li L.T."/>
            <person name="Librado P."/>
            <person name="Lopez L."/>
            <person name="Munoz A."/>
            <person name="Noel B."/>
            <person name="Pallavicini A."/>
            <person name="Perrotta G."/>
            <person name="Poncet V."/>
            <person name="Pot D."/>
            <person name="Priyono X."/>
            <person name="Rigoreau M."/>
            <person name="Rouard M."/>
            <person name="Rozas J."/>
            <person name="Tranchant-Dubreuil C."/>
            <person name="VanBuren R."/>
            <person name="Zhang Q."/>
            <person name="Andrade A.C."/>
            <person name="Argout X."/>
            <person name="Bertrand B."/>
            <person name="de Kochko A."/>
            <person name="Graziosi G."/>
            <person name="Henry R.J."/>
            <person name="Jayarama X."/>
            <person name="Ming R."/>
            <person name="Nagai C."/>
            <person name="Rounsley S."/>
            <person name="Sankoff D."/>
            <person name="Giuliano G."/>
            <person name="Albert V.A."/>
            <person name="Wincker P."/>
            <person name="Lashermes P."/>
        </authorList>
    </citation>
    <scope>NUCLEOTIDE SEQUENCE [LARGE SCALE GENOMIC DNA]</scope>
    <source>
        <strain evidence="2">cv. DH200-94</strain>
    </source>
</reference>
<name>A0A068UWG8_COFCA</name>
<evidence type="ECO:0000313" key="2">
    <source>
        <dbReference type="Proteomes" id="UP000295252"/>
    </source>
</evidence>